<dbReference type="OrthoDB" id="3056235at2759"/>
<accession>A0A1X2IRK5</accession>
<evidence type="ECO:0000256" key="1">
    <source>
        <dbReference type="ARBA" id="ARBA00004606"/>
    </source>
</evidence>
<keyword evidence="2 8" id="KW-0812">Transmembrane</keyword>
<keyword evidence="10" id="KW-1185">Reference proteome</keyword>
<dbReference type="PANTHER" id="PTHR12270:SF25">
    <property type="entry name" value="GLYCOSYLTRANSFERASE-LIKE PROTEIN LARGE"/>
    <property type="match status" value="1"/>
</dbReference>
<dbReference type="Pfam" id="PF13896">
    <property type="entry name" value="Glyco_transf_49"/>
    <property type="match status" value="1"/>
</dbReference>
<dbReference type="InterPro" id="IPR051292">
    <property type="entry name" value="Xyl/GlcA_transferase"/>
</dbReference>
<comment type="caution">
    <text evidence="9">The sequence shown here is derived from an EMBL/GenBank/DDBJ whole genome shotgun (WGS) entry which is preliminary data.</text>
</comment>
<feature type="compositionally biased region" description="Basic residues" evidence="7">
    <location>
        <begin position="1"/>
        <end position="14"/>
    </location>
</feature>
<evidence type="ECO:0000256" key="5">
    <source>
        <dbReference type="ARBA" id="ARBA00023136"/>
    </source>
</evidence>
<evidence type="ECO:0000256" key="6">
    <source>
        <dbReference type="ARBA" id="ARBA00023180"/>
    </source>
</evidence>
<evidence type="ECO:0000256" key="8">
    <source>
        <dbReference type="SAM" id="Phobius"/>
    </source>
</evidence>
<name>A0A1X2IRK5_9FUNG</name>
<evidence type="ECO:0000313" key="10">
    <source>
        <dbReference type="Proteomes" id="UP000193560"/>
    </source>
</evidence>
<evidence type="ECO:0000256" key="3">
    <source>
        <dbReference type="ARBA" id="ARBA00022968"/>
    </source>
</evidence>
<protein>
    <recommendedName>
        <fullName evidence="11">Glycosyl-transferase for dystroglycan-domain-containing protein</fullName>
    </recommendedName>
</protein>
<comment type="subcellular location">
    <subcellularLocation>
        <location evidence="1">Membrane</location>
        <topology evidence="1">Single-pass type II membrane protein</topology>
    </subcellularLocation>
</comment>
<evidence type="ECO:0000256" key="4">
    <source>
        <dbReference type="ARBA" id="ARBA00022989"/>
    </source>
</evidence>
<reference evidence="9 10" key="1">
    <citation type="submission" date="2016-07" db="EMBL/GenBank/DDBJ databases">
        <title>Pervasive Adenine N6-methylation of Active Genes in Fungi.</title>
        <authorList>
            <consortium name="DOE Joint Genome Institute"/>
            <person name="Mondo S.J."/>
            <person name="Dannebaum R.O."/>
            <person name="Kuo R.C."/>
            <person name="Labutti K."/>
            <person name="Haridas S."/>
            <person name="Kuo A."/>
            <person name="Salamov A."/>
            <person name="Ahrendt S.R."/>
            <person name="Lipzen A."/>
            <person name="Sullivan W."/>
            <person name="Andreopoulos W.B."/>
            <person name="Clum A."/>
            <person name="Lindquist E."/>
            <person name="Daum C."/>
            <person name="Ramamoorthy G.K."/>
            <person name="Gryganskyi A."/>
            <person name="Culley D."/>
            <person name="Magnuson J.K."/>
            <person name="James T.Y."/>
            <person name="O'Malley M.A."/>
            <person name="Stajich J.E."/>
            <person name="Spatafora J.W."/>
            <person name="Visel A."/>
            <person name="Grigoriev I.V."/>
        </authorList>
    </citation>
    <scope>NUCLEOTIDE SEQUENCE [LARGE SCALE GENOMIC DNA]</scope>
    <source>
        <strain evidence="9 10">NRRL 1336</strain>
    </source>
</reference>
<proteinExistence type="predicted"/>
<keyword evidence="3" id="KW-0735">Signal-anchor</keyword>
<dbReference type="GO" id="GO:0015020">
    <property type="term" value="F:glucuronosyltransferase activity"/>
    <property type="evidence" value="ECO:0007669"/>
    <property type="project" value="TreeGrafter"/>
</dbReference>
<feature type="compositionally biased region" description="Polar residues" evidence="7">
    <location>
        <begin position="15"/>
        <end position="26"/>
    </location>
</feature>
<dbReference type="Proteomes" id="UP000193560">
    <property type="component" value="Unassembled WGS sequence"/>
</dbReference>
<evidence type="ECO:0000256" key="2">
    <source>
        <dbReference type="ARBA" id="ARBA00022692"/>
    </source>
</evidence>
<dbReference type="GO" id="GO:0035269">
    <property type="term" value="P:protein O-linked glycosylation via mannose"/>
    <property type="evidence" value="ECO:0007669"/>
    <property type="project" value="TreeGrafter"/>
</dbReference>
<dbReference type="GO" id="GO:0042285">
    <property type="term" value="F:xylosyltransferase activity"/>
    <property type="evidence" value="ECO:0007669"/>
    <property type="project" value="TreeGrafter"/>
</dbReference>
<dbReference type="PANTHER" id="PTHR12270">
    <property type="entry name" value="GLYCOSYLTRANSFERASE-RELATED"/>
    <property type="match status" value="1"/>
</dbReference>
<keyword evidence="5 8" id="KW-0472">Membrane</keyword>
<dbReference type="EMBL" id="MCGE01000005">
    <property type="protein sequence ID" value="ORZ21177.1"/>
    <property type="molecule type" value="Genomic_DNA"/>
</dbReference>
<keyword evidence="4 8" id="KW-1133">Transmembrane helix</keyword>
<dbReference type="GO" id="GO:0016020">
    <property type="term" value="C:membrane"/>
    <property type="evidence" value="ECO:0007669"/>
    <property type="project" value="UniProtKB-SubCell"/>
</dbReference>
<dbReference type="STRING" id="90262.A0A1X2IRK5"/>
<feature type="region of interest" description="Disordered" evidence="7">
    <location>
        <begin position="91"/>
        <end position="116"/>
    </location>
</feature>
<dbReference type="AlphaFoldDB" id="A0A1X2IRK5"/>
<sequence length="464" mass="53391">MSRPNSHPKIHQRKISLTSACPPTSSKQDRKSHTQSSFSLQWCQRLWTYRLVRWAAYLYIIFSMLFSATQFLSLSTADTSLQNDVHLAHTPSENHDINATPPSLPPQMPSSQSSLPSKLNLLNTQLRLSKMFSKSIQQPDNVRPFWFTASEPPTPISITTILTLDDMEFLDTMATNWKGSISAVVQIETKDGLNSGHAVQALSRLRREYELRPSLAKYVDIHVVLLPEHATRIRLQGARNLARLFSRSRYVMHTPIKLLWLPSSASLLADTSLTERMDGGDALVVPTFAFPRRNNIQTNVFPMNREGMIEWVEEGRMGLLDYHWPLNAGPSSYSEWREATEPYLVTEYDYHYGPVYITTKENHPWCEERFDDQLPACVYTTFLNGADFYVLNDAFIIRSGQEPENELTEAERFIQDGVYKNYRIEQCAFYARQFDQHGLYDTERASHVKQECVKALRKEKIVKV</sequence>
<feature type="region of interest" description="Disordered" evidence="7">
    <location>
        <begin position="1"/>
        <end position="32"/>
    </location>
</feature>
<feature type="transmembrane region" description="Helical" evidence="8">
    <location>
        <begin position="54"/>
        <end position="74"/>
    </location>
</feature>
<evidence type="ECO:0000313" key="9">
    <source>
        <dbReference type="EMBL" id="ORZ21177.1"/>
    </source>
</evidence>
<gene>
    <name evidence="9" type="ORF">BCR42DRAFT_406987</name>
</gene>
<organism evidence="9 10">
    <name type="scientific">Absidia repens</name>
    <dbReference type="NCBI Taxonomy" id="90262"/>
    <lineage>
        <taxon>Eukaryota</taxon>
        <taxon>Fungi</taxon>
        <taxon>Fungi incertae sedis</taxon>
        <taxon>Mucoromycota</taxon>
        <taxon>Mucoromycotina</taxon>
        <taxon>Mucoromycetes</taxon>
        <taxon>Mucorales</taxon>
        <taxon>Cunninghamellaceae</taxon>
        <taxon>Absidia</taxon>
    </lineage>
</organism>
<evidence type="ECO:0000256" key="7">
    <source>
        <dbReference type="SAM" id="MobiDB-lite"/>
    </source>
</evidence>
<evidence type="ECO:0008006" key="11">
    <source>
        <dbReference type="Google" id="ProtNLM"/>
    </source>
</evidence>
<keyword evidence="6" id="KW-0325">Glycoprotein</keyword>